<gene>
    <name evidence="2" type="ORF">ACFSC7_16145</name>
</gene>
<name>A0ABW4K0V6_9HYPH</name>
<dbReference type="PANTHER" id="PTHR33164">
    <property type="entry name" value="TRANSCRIPTIONAL REGULATOR, MARR FAMILY"/>
    <property type="match status" value="1"/>
</dbReference>
<dbReference type="InterPro" id="IPR039422">
    <property type="entry name" value="MarR/SlyA-like"/>
</dbReference>
<proteinExistence type="predicted"/>
<dbReference type="PANTHER" id="PTHR33164:SF99">
    <property type="entry name" value="MARR FAMILY REGULATORY PROTEIN"/>
    <property type="match status" value="1"/>
</dbReference>
<evidence type="ECO:0000313" key="3">
    <source>
        <dbReference type="Proteomes" id="UP001597327"/>
    </source>
</evidence>
<sequence>MMKHDDLYKIIWMSRPLMQAAETLVEQGLQGTGLTVRARAVLEILLRHGSLSVPDIAVHLEIKRQYVQVMVNETLAEGLTRKQDNPRHRASPLIALTGKGEQLIARVTERELEIVAALGAELNPDEVRTTLQVTSALLQKMKTAVKEERE</sequence>
<evidence type="ECO:0000313" key="2">
    <source>
        <dbReference type="EMBL" id="MFD1697051.1"/>
    </source>
</evidence>
<dbReference type="InterPro" id="IPR036390">
    <property type="entry name" value="WH_DNA-bd_sf"/>
</dbReference>
<reference evidence="3" key="1">
    <citation type="journal article" date="2019" name="Int. J. Syst. Evol. Microbiol.">
        <title>The Global Catalogue of Microorganisms (GCM) 10K type strain sequencing project: providing services to taxonomists for standard genome sequencing and annotation.</title>
        <authorList>
            <consortium name="The Broad Institute Genomics Platform"/>
            <consortium name="The Broad Institute Genome Sequencing Center for Infectious Disease"/>
            <person name="Wu L."/>
            <person name="Ma J."/>
        </authorList>
    </citation>
    <scope>NUCLEOTIDE SEQUENCE [LARGE SCALE GENOMIC DNA]</scope>
    <source>
        <strain evidence="3">JCM 3369</strain>
    </source>
</reference>
<protein>
    <submittedName>
        <fullName evidence="2">MarR family winged helix-turn-helix transcriptional regulator</fullName>
    </submittedName>
</protein>
<accession>A0ABW4K0V6</accession>
<dbReference type="Gene3D" id="1.10.10.10">
    <property type="entry name" value="Winged helix-like DNA-binding domain superfamily/Winged helix DNA-binding domain"/>
    <property type="match status" value="1"/>
</dbReference>
<dbReference type="Pfam" id="PF12802">
    <property type="entry name" value="MarR_2"/>
    <property type="match status" value="1"/>
</dbReference>
<keyword evidence="3" id="KW-1185">Reference proteome</keyword>
<comment type="caution">
    <text evidence="2">The sequence shown here is derived from an EMBL/GenBank/DDBJ whole genome shotgun (WGS) entry which is preliminary data.</text>
</comment>
<dbReference type="PROSITE" id="PS50995">
    <property type="entry name" value="HTH_MARR_2"/>
    <property type="match status" value="1"/>
</dbReference>
<organism evidence="2 3">
    <name type="scientific">Roseibium aestuarii</name>
    <dbReference type="NCBI Taxonomy" id="2600299"/>
    <lineage>
        <taxon>Bacteria</taxon>
        <taxon>Pseudomonadati</taxon>
        <taxon>Pseudomonadota</taxon>
        <taxon>Alphaproteobacteria</taxon>
        <taxon>Hyphomicrobiales</taxon>
        <taxon>Stappiaceae</taxon>
        <taxon>Roseibium</taxon>
    </lineage>
</organism>
<dbReference type="SMART" id="SM00347">
    <property type="entry name" value="HTH_MARR"/>
    <property type="match status" value="1"/>
</dbReference>
<feature type="domain" description="HTH marR-type" evidence="1">
    <location>
        <begin position="4"/>
        <end position="139"/>
    </location>
</feature>
<dbReference type="EMBL" id="JBHUFA010000014">
    <property type="protein sequence ID" value="MFD1697051.1"/>
    <property type="molecule type" value="Genomic_DNA"/>
</dbReference>
<dbReference type="RefSeq" id="WP_149893882.1">
    <property type="nucleotide sequence ID" value="NZ_JBHUFA010000014.1"/>
</dbReference>
<evidence type="ECO:0000259" key="1">
    <source>
        <dbReference type="PROSITE" id="PS50995"/>
    </source>
</evidence>
<dbReference type="InterPro" id="IPR000835">
    <property type="entry name" value="HTH_MarR-typ"/>
</dbReference>
<dbReference type="InterPro" id="IPR036388">
    <property type="entry name" value="WH-like_DNA-bd_sf"/>
</dbReference>
<dbReference type="Proteomes" id="UP001597327">
    <property type="component" value="Unassembled WGS sequence"/>
</dbReference>
<dbReference type="SUPFAM" id="SSF46785">
    <property type="entry name" value="Winged helix' DNA-binding domain"/>
    <property type="match status" value="1"/>
</dbReference>